<feature type="compositionally biased region" description="Polar residues" evidence="11">
    <location>
        <begin position="438"/>
        <end position="454"/>
    </location>
</feature>
<dbReference type="PANTHER" id="PTHR43834:SF6">
    <property type="entry name" value="GTPASE DER"/>
    <property type="match status" value="1"/>
</dbReference>
<comment type="caution">
    <text evidence="13">The sequence shown here is derived from an EMBL/GenBank/DDBJ whole genome shotgun (WGS) entry which is preliminary data.</text>
</comment>
<dbReference type="PIRSF" id="PIRSF006485">
    <property type="entry name" value="GTP-binding_EngA"/>
    <property type="match status" value="1"/>
</dbReference>
<dbReference type="HAMAP" id="MF_00195">
    <property type="entry name" value="GTPase_Der"/>
    <property type="match status" value="1"/>
</dbReference>
<feature type="binding site" evidence="8">
    <location>
        <begin position="11"/>
        <end position="18"/>
    </location>
    <ligand>
        <name>GTP</name>
        <dbReference type="ChEBI" id="CHEBI:37565"/>
        <label>1</label>
    </ligand>
</feature>
<dbReference type="FunFam" id="3.40.50.300:FF:000040">
    <property type="entry name" value="GTPase Der"/>
    <property type="match status" value="1"/>
</dbReference>
<dbReference type="OrthoDB" id="9805918at2"/>
<proteinExistence type="inferred from homology"/>
<evidence type="ECO:0000256" key="6">
    <source>
        <dbReference type="ARBA" id="ARBA00023134"/>
    </source>
</evidence>
<dbReference type="CDD" id="cd01894">
    <property type="entry name" value="EngA1"/>
    <property type="match status" value="1"/>
</dbReference>
<dbReference type="CDD" id="cd01895">
    <property type="entry name" value="EngA2"/>
    <property type="match status" value="1"/>
</dbReference>
<comment type="subunit">
    <text evidence="8">Associates with the 50S ribosomal subunit.</text>
</comment>
<evidence type="ECO:0000256" key="3">
    <source>
        <dbReference type="ARBA" id="ARBA00022517"/>
    </source>
</evidence>
<name>A0A5C7A4Z8_9GAMM</name>
<dbReference type="FunFam" id="3.30.300.20:FF:000004">
    <property type="entry name" value="GTPase Der"/>
    <property type="match status" value="1"/>
</dbReference>
<keyword evidence="4 10" id="KW-0677">Repeat</keyword>
<dbReference type="Pfam" id="PF14714">
    <property type="entry name" value="KH_dom-like"/>
    <property type="match status" value="1"/>
</dbReference>
<evidence type="ECO:0000256" key="8">
    <source>
        <dbReference type="HAMAP-Rule" id="MF_00195"/>
    </source>
</evidence>
<dbReference type="AlphaFoldDB" id="A0A5C7A4Z8"/>
<protein>
    <recommendedName>
        <fullName evidence="2 8">GTPase Der</fullName>
    </recommendedName>
    <alternativeName>
        <fullName evidence="7 8">GTP-binding protein EngA</fullName>
    </alternativeName>
</protein>
<evidence type="ECO:0000256" key="7">
    <source>
        <dbReference type="ARBA" id="ARBA00032345"/>
    </source>
</evidence>
<dbReference type="PRINTS" id="PR00326">
    <property type="entry name" value="GTP1OBG"/>
</dbReference>
<dbReference type="InterPro" id="IPR031166">
    <property type="entry name" value="G_ENGA"/>
</dbReference>
<dbReference type="Proteomes" id="UP000321903">
    <property type="component" value="Unassembled WGS sequence"/>
</dbReference>
<dbReference type="Gene3D" id="3.30.300.20">
    <property type="match status" value="1"/>
</dbReference>
<sequence>MSIKPVVALIGRPNVGKSTLFNQFTKSRQALVADLSGLTRDRQYGDAEYEGKAFIVVDTGGIGEADDGRGDIDDYMSEQSYTAIHEADIIVFVVDARAGMIGADAEIGKFLHTLGKPVYVVANKVDGVHDSAPAEFYALGLGEPYPMAASHGRGVGNLLEVLTADMPEQDNMYEPDGLKLAIIGRPNVGKSTLVNRLLGEDRVVVFDMPGTTRDSIYIPYKRDGKDYVLIDTAGVRRRGKIDDKVEKFSVIKTLQAIEDSNVTVIVIDAQEGIVDQDLHMIGYALDAGRALVVAINKWDGLTSDQKNYIKIEMDRRFNFIPYVKVHQISALHGTNVGNLYPSILRAYQSSMFEVSTNRLTQILQDAVAASPPPTVGGRRIKLRYAHIGGHNPPVIVIHGNQTGSLPKSYQRYLENQFRQVFKLEGTPLNVVFKLNDNPFANKSDTPTKAKSQQLKQRERNRTQKFTTRDKKNVRHDTKPTKKR</sequence>
<evidence type="ECO:0000313" key="14">
    <source>
        <dbReference type="Proteomes" id="UP000321903"/>
    </source>
</evidence>
<dbReference type="Pfam" id="PF01926">
    <property type="entry name" value="MMR_HSR1"/>
    <property type="match status" value="2"/>
</dbReference>
<dbReference type="InterPro" id="IPR016484">
    <property type="entry name" value="GTPase_Der"/>
</dbReference>
<feature type="binding site" evidence="8">
    <location>
        <begin position="184"/>
        <end position="191"/>
    </location>
    <ligand>
        <name>GTP</name>
        <dbReference type="ChEBI" id="CHEBI:37565"/>
        <label>2</label>
    </ligand>
</feature>
<dbReference type="InterPro" id="IPR005225">
    <property type="entry name" value="Small_GTP-bd"/>
</dbReference>
<evidence type="ECO:0000256" key="5">
    <source>
        <dbReference type="ARBA" id="ARBA00022741"/>
    </source>
</evidence>
<feature type="domain" description="EngA-type G" evidence="12">
    <location>
        <begin position="178"/>
        <end position="351"/>
    </location>
</feature>
<dbReference type="NCBIfam" id="TIGR00231">
    <property type="entry name" value="small_GTP"/>
    <property type="match status" value="2"/>
</dbReference>
<feature type="binding site" evidence="8">
    <location>
        <begin position="296"/>
        <end position="299"/>
    </location>
    <ligand>
        <name>GTP</name>
        <dbReference type="ChEBI" id="CHEBI:37565"/>
        <label>2</label>
    </ligand>
</feature>
<dbReference type="PANTHER" id="PTHR43834">
    <property type="entry name" value="GTPASE DER"/>
    <property type="match status" value="1"/>
</dbReference>
<keyword evidence="14" id="KW-1185">Reference proteome</keyword>
<feature type="region of interest" description="Disordered" evidence="11">
    <location>
        <begin position="437"/>
        <end position="483"/>
    </location>
</feature>
<comment type="similarity">
    <text evidence="1 8 9 10">Belongs to the TRAFAC class TrmE-Era-EngA-EngB-Septin-like GTPase superfamily. EngA (Der) GTPase family.</text>
</comment>
<evidence type="ECO:0000259" key="12">
    <source>
        <dbReference type="PROSITE" id="PS51712"/>
    </source>
</evidence>
<dbReference type="FunFam" id="3.40.50.300:FF:000057">
    <property type="entry name" value="GTPase Der"/>
    <property type="match status" value="1"/>
</dbReference>
<dbReference type="NCBIfam" id="TIGR03594">
    <property type="entry name" value="GTPase_EngA"/>
    <property type="match status" value="1"/>
</dbReference>
<feature type="binding site" evidence="8">
    <location>
        <begin position="123"/>
        <end position="126"/>
    </location>
    <ligand>
        <name>GTP</name>
        <dbReference type="ChEBI" id="CHEBI:37565"/>
        <label>1</label>
    </ligand>
</feature>
<organism evidence="13 14">
    <name type="scientific">Psychrobacter frigidicola</name>
    <dbReference type="NCBI Taxonomy" id="45611"/>
    <lineage>
        <taxon>Bacteria</taxon>
        <taxon>Pseudomonadati</taxon>
        <taxon>Pseudomonadota</taxon>
        <taxon>Gammaproteobacteria</taxon>
        <taxon>Moraxellales</taxon>
        <taxon>Moraxellaceae</taxon>
        <taxon>Psychrobacter</taxon>
    </lineage>
</organism>
<evidence type="ECO:0000256" key="9">
    <source>
        <dbReference type="PROSITE-ProRule" id="PRU01049"/>
    </source>
</evidence>
<keyword evidence="3 8" id="KW-0690">Ribosome biogenesis</keyword>
<dbReference type="EMBL" id="VORZ01000001">
    <property type="protein sequence ID" value="TXD97680.1"/>
    <property type="molecule type" value="Genomic_DNA"/>
</dbReference>
<feature type="binding site" evidence="8">
    <location>
        <begin position="231"/>
        <end position="235"/>
    </location>
    <ligand>
        <name>GTP</name>
        <dbReference type="ChEBI" id="CHEBI:37565"/>
        <label>2</label>
    </ligand>
</feature>
<dbReference type="InterPro" id="IPR015946">
    <property type="entry name" value="KH_dom-like_a/b"/>
</dbReference>
<evidence type="ECO:0000256" key="10">
    <source>
        <dbReference type="RuleBase" id="RU004481"/>
    </source>
</evidence>
<reference evidence="13 14" key="1">
    <citation type="submission" date="2019-08" db="EMBL/GenBank/DDBJ databases">
        <title>Genome sequence of Psychrobacter frigidicola ACAM304 (type strain).</title>
        <authorList>
            <person name="Bowman J.P."/>
        </authorList>
    </citation>
    <scope>NUCLEOTIDE SEQUENCE [LARGE SCALE GENOMIC DNA]</scope>
    <source>
        <strain evidence="13 14">ACAM 304</strain>
    </source>
</reference>
<keyword evidence="5 8" id="KW-0547">Nucleotide-binding</keyword>
<dbReference type="InterPro" id="IPR032859">
    <property type="entry name" value="KH_dom-like"/>
</dbReference>
<evidence type="ECO:0000313" key="13">
    <source>
        <dbReference type="EMBL" id="TXD97680.1"/>
    </source>
</evidence>
<keyword evidence="6 8" id="KW-0342">GTP-binding</keyword>
<feature type="domain" description="EngA-type G" evidence="12">
    <location>
        <begin position="5"/>
        <end position="170"/>
    </location>
</feature>
<dbReference type="RefSeq" id="WP_147221411.1">
    <property type="nucleotide sequence ID" value="NZ_CAJGYY010000001.1"/>
</dbReference>
<dbReference type="GO" id="GO:0043022">
    <property type="term" value="F:ribosome binding"/>
    <property type="evidence" value="ECO:0007669"/>
    <property type="project" value="TreeGrafter"/>
</dbReference>
<evidence type="ECO:0000256" key="4">
    <source>
        <dbReference type="ARBA" id="ARBA00022737"/>
    </source>
</evidence>
<dbReference type="SUPFAM" id="SSF52540">
    <property type="entry name" value="P-loop containing nucleoside triphosphate hydrolases"/>
    <property type="match status" value="2"/>
</dbReference>
<dbReference type="GO" id="GO:0005525">
    <property type="term" value="F:GTP binding"/>
    <property type="evidence" value="ECO:0007669"/>
    <property type="project" value="UniProtKB-UniRule"/>
</dbReference>
<dbReference type="InterPro" id="IPR006073">
    <property type="entry name" value="GTP-bd"/>
</dbReference>
<gene>
    <name evidence="8 13" type="primary">der</name>
    <name evidence="13" type="ORF">ES754_01485</name>
</gene>
<dbReference type="Gene3D" id="3.40.50.300">
    <property type="entry name" value="P-loop containing nucleotide triphosphate hydrolases"/>
    <property type="match status" value="2"/>
</dbReference>
<dbReference type="PROSITE" id="PS51712">
    <property type="entry name" value="G_ENGA"/>
    <property type="match status" value="2"/>
</dbReference>
<comment type="function">
    <text evidence="8 10">GTPase that plays an essential role in the late steps of ribosome biogenesis.</text>
</comment>
<dbReference type="GO" id="GO:0042254">
    <property type="term" value="P:ribosome biogenesis"/>
    <property type="evidence" value="ECO:0007669"/>
    <property type="project" value="UniProtKB-KW"/>
</dbReference>
<dbReference type="InterPro" id="IPR027417">
    <property type="entry name" value="P-loop_NTPase"/>
</dbReference>
<evidence type="ECO:0000256" key="11">
    <source>
        <dbReference type="SAM" id="MobiDB-lite"/>
    </source>
</evidence>
<accession>A0A5C7A4Z8</accession>
<feature type="compositionally biased region" description="Basic and acidic residues" evidence="11">
    <location>
        <begin position="455"/>
        <end position="483"/>
    </location>
</feature>
<evidence type="ECO:0000256" key="1">
    <source>
        <dbReference type="ARBA" id="ARBA00008279"/>
    </source>
</evidence>
<feature type="binding site" evidence="8">
    <location>
        <begin position="58"/>
        <end position="62"/>
    </location>
    <ligand>
        <name>GTP</name>
        <dbReference type="ChEBI" id="CHEBI:37565"/>
        <label>1</label>
    </ligand>
</feature>
<evidence type="ECO:0000256" key="2">
    <source>
        <dbReference type="ARBA" id="ARBA00020953"/>
    </source>
</evidence>